<organism evidence="2 3">
    <name type="scientific">Shewanella fodinae</name>
    <dbReference type="NCBI Taxonomy" id="552357"/>
    <lineage>
        <taxon>Bacteria</taxon>
        <taxon>Pseudomonadati</taxon>
        <taxon>Pseudomonadota</taxon>
        <taxon>Gammaproteobacteria</taxon>
        <taxon>Alteromonadales</taxon>
        <taxon>Shewanellaceae</taxon>
        <taxon>Shewanella</taxon>
    </lineage>
</organism>
<accession>A0A4R2FAZ6</accession>
<dbReference type="OrthoDB" id="833328at2"/>
<feature type="domain" description="Endonuclease/exonuclease/phosphatase" evidence="1">
    <location>
        <begin position="52"/>
        <end position="344"/>
    </location>
</feature>
<keyword evidence="2" id="KW-0378">Hydrolase</keyword>
<dbReference type="Gene3D" id="3.60.10.10">
    <property type="entry name" value="Endonuclease/exonuclease/phosphatase"/>
    <property type="match status" value="1"/>
</dbReference>
<dbReference type="Pfam" id="PF03372">
    <property type="entry name" value="Exo_endo_phos"/>
    <property type="match status" value="1"/>
</dbReference>
<dbReference type="InterPro" id="IPR036691">
    <property type="entry name" value="Endo/exonu/phosph_ase_sf"/>
</dbReference>
<protein>
    <submittedName>
        <fullName evidence="2">Endonuclease/exonuclease/phosphatase family metal-dependent hydrolase</fullName>
    </submittedName>
</protein>
<keyword evidence="2" id="KW-0255">Endonuclease</keyword>
<reference evidence="2 3" key="1">
    <citation type="submission" date="2019-03" db="EMBL/GenBank/DDBJ databases">
        <title>Freshwater and sediment microbial communities from various areas in North America, analyzing microbe dynamics in response to fracking.</title>
        <authorList>
            <person name="Lamendella R."/>
        </authorList>
    </citation>
    <scope>NUCLEOTIDE SEQUENCE [LARGE SCALE GENOMIC DNA]</scope>
    <source>
        <strain evidence="2 3">74A</strain>
    </source>
</reference>
<dbReference type="GO" id="GO:0016020">
    <property type="term" value="C:membrane"/>
    <property type="evidence" value="ECO:0007669"/>
    <property type="project" value="GOC"/>
</dbReference>
<name>A0A4R2FAZ6_9GAMM</name>
<keyword evidence="2" id="KW-0269">Exonuclease</keyword>
<dbReference type="RefSeq" id="WP_133039885.1">
    <property type="nucleotide sequence ID" value="NZ_SLWF01000025.1"/>
</dbReference>
<sequence length="354" mass="39501">MQIGPFADSHIMFDDFTLATLNLYNFAAPPLAYHQFDNIYTQLQWLQKCDWITRWVRTAKPQLLAMQEVFSPDALQALCEKCGLPYFVTVAQPQIEGFVAHQSVVALASSYPLTDVSDVEIDRQLISALGLMDEFVPSRRFLRATTVLPGIGSTDIYVVHFKSPRSLLTAEDSRLQGVPALLAGSALGRWASIVKRGTEAALLYQAMLQRRNHSGHAMVLMGDFNATIDSSEMRALMTDSSRVFTSDIRAAGLAALDALQLQQRIGYYRLYDAWELGQQYQPMTDARPVSHFHGASGSAVDHILLSQEFNGASQHSLGQVKEYRVYDDHLLRPNYQLDAMASDHTPVTVTISLR</sequence>
<dbReference type="SUPFAM" id="SSF56219">
    <property type="entry name" value="DNase I-like"/>
    <property type="match status" value="1"/>
</dbReference>
<evidence type="ECO:0000259" key="1">
    <source>
        <dbReference type="Pfam" id="PF03372"/>
    </source>
</evidence>
<comment type="caution">
    <text evidence="2">The sequence shown here is derived from an EMBL/GenBank/DDBJ whole genome shotgun (WGS) entry which is preliminary data.</text>
</comment>
<dbReference type="Proteomes" id="UP000294832">
    <property type="component" value="Unassembled WGS sequence"/>
</dbReference>
<dbReference type="PANTHER" id="PTHR14859:SF15">
    <property type="entry name" value="ENDONUCLEASE_EXONUCLEASE_PHOSPHATASE DOMAIN-CONTAINING PROTEIN"/>
    <property type="match status" value="1"/>
</dbReference>
<dbReference type="PANTHER" id="PTHR14859">
    <property type="entry name" value="CALCOFLUOR WHITE HYPERSENSITIVE PROTEIN PRECURSOR"/>
    <property type="match status" value="1"/>
</dbReference>
<dbReference type="EMBL" id="SLWF01000025">
    <property type="protein sequence ID" value="TCN81290.1"/>
    <property type="molecule type" value="Genomic_DNA"/>
</dbReference>
<proteinExistence type="predicted"/>
<dbReference type="GO" id="GO:0006506">
    <property type="term" value="P:GPI anchor biosynthetic process"/>
    <property type="evidence" value="ECO:0007669"/>
    <property type="project" value="TreeGrafter"/>
</dbReference>
<dbReference type="GO" id="GO:0004527">
    <property type="term" value="F:exonuclease activity"/>
    <property type="evidence" value="ECO:0007669"/>
    <property type="project" value="UniProtKB-KW"/>
</dbReference>
<dbReference type="AlphaFoldDB" id="A0A4R2FAZ6"/>
<keyword evidence="3" id="KW-1185">Reference proteome</keyword>
<dbReference type="InterPro" id="IPR051916">
    <property type="entry name" value="GPI-anchor_lipid_remodeler"/>
</dbReference>
<keyword evidence="2" id="KW-0540">Nuclease</keyword>
<dbReference type="InterPro" id="IPR005135">
    <property type="entry name" value="Endo/exonuclease/phosphatase"/>
</dbReference>
<gene>
    <name evidence="2" type="ORF">EDC91_12552</name>
</gene>
<evidence type="ECO:0000313" key="3">
    <source>
        <dbReference type="Proteomes" id="UP000294832"/>
    </source>
</evidence>
<dbReference type="GO" id="GO:0004519">
    <property type="term" value="F:endonuclease activity"/>
    <property type="evidence" value="ECO:0007669"/>
    <property type="project" value="UniProtKB-KW"/>
</dbReference>
<evidence type="ECO:0000313" key="2">
    <source>
        <dbReference type="EMBL" id="TCN81290.1"/>
    </source>
</evidence>